<gene>
    <name evidence="3" type="ORF">FHR38_000846</name>
</gene>
<dbReference type="RefSeq" id="WP_184532919.1">
    <property type="nucleotide sequence ID" value="NZ_JACHJW010000001.1"/>
</dbReference>
<dbReference type="InterPro" id="IPR019606">
    <property type="entry name" value="GerMN"/>
</dbReference>
<proteinExistence type="predicted"/>
<feature type="domain" description="GerMN" evidence="2">
    <location>
        <begin position="81"/>
        <end position="170"/>
    </location>
</feature>
<dbReference type="Proteomes" id="UP000578819">
    <property type="component" value="Unassembled WGS sequence"/>
</dbReference>
<keyword evidence="4" id="KW-1185">Reference proteome</keyword>
<reference evidence="3 4" key="1">
    <citation type="submission" date="2020-08" db="EMBL/GenBank/DDBJ databases">
        <title>Sequencing the genomes of 1000 actinobacteria strains.</title>
        <authorList>
            <person name="Klenk H.-P."/>
        </authorList>
    </citation>
    <scope>NUCLEOTIDE SEQUENCE [LARGE SCALE GENOMIC DNA]</scope>
    <source>
        <strain evidence="3 4">DSM 45886</strain>
    </source>
</reference>
<evidence type="ECO:0000313" key="3">
    <source>
        <dbReference type="EMBL" id="MBB4957113.1"/>
    </source>
</evidence>
<dbReference type="AlphaFoldDB" id="A0A7W7SLQ6"/>
<comment type="caution">
    <text evidence="3">The sequence shown here is derived from an EMBL/GenBank/DDBJ whole genome shotgun (WGS) entry which is preliminary data.</text>
</comment>
<dbReference type="EMBL" id="JACHJW010000001">
    <property type="protein sequence ID" value="MBB4957113.1"/>
    <property type="molecule type" value="Genomic_DNA"/>
</dbReference>
<sequence length="192" mass="20042">MKHRIGLAGVLTAAVLYALVGCGVPDEDTPRRVTPPRDILPATGTPATAPTQAGTVVERLYYVRDDRLVPVDRRLWTAPSAAAHLELLLAGPNNEEQDAGLSSALTGADPIVGLRIVGNEAIIDVGDSLAGAGRTDEILAFGQIVATLTTRPDIDRVTFRHNGDGLGIPRADGSLSRTPLTAGDYAALTSTD</sequence>
<protein>
    <recommendedName>
        <fullName evidence="2">GerMN domain-containing protein</fullName>
    </recommendedName>
</protein>
<evidence type="ECO:0000256" key="1">
    <source>
        <dbReference type="SAM" id="MobiDB-lite"/>
    </source>
</evidence>
<feature type="region of interest" description="Disordered" evidence="1">
    <location>
        <begin position="28"/>
        <end position="48"/>
    </location>
</feature>
<accession>A0A7W7SLQ6</accession>
<dbReference type="Pfam" id="PF10646">
    <property type="entry name" value="Germane"/>
    <property type="match status" value="1"/>
</dbReference>
<evidence type="ECO:0000313" key="4">
    <source>
        <dbReference type="Proteomes" id="UP000578819"/>
    </source>
</evidence>
<dbReference type="PROSITE" id="PS51257">
    <property type="entry name" value="PROKAR_LIPOPROTEIN"/>
    <property type="match status" value="1"/>
</dbReference>
<organism evidence="3 4">
    <name type="scientific">Micromonospora polyrhachis</name>
    <dbReference type="NCBI Taxonomy" id="1282883"/>
    <lineage>
        <taxon>Bacteria</taxon>
        <taxon>Bacillati</taxon>
        <taxon>Actinomycetota</taxon>
        <taxon>Actinomycetes</taxon>
        <taxon>Micromonosporales</taxon>
        <taxon>Micromonosporaceae</taxon>
        <taxon>Micromonospora</taxon>
    </lineage>
</organism>
<evidence type="ECO:0000259" key="2">
    <source>
        <dbReference type="SMART" id="SM00909"/>
    </source>
</evidence>
<name>A0A7W7SLQ6_9ACTN</name>
<dbReference type="SMART" id="SM00909">
    <property type="entry name" value="Germane"/>
    <property type="match status" value="1"/>
</dbReference>